<dbReference type="InterPro" id="IPR038770">
    <property type="entry name" value="Na+/solute_symporter_sf"/>
</dbReference>
<proteinExistence type="predicted"/>
<evidence type="ECO:0000313" key="1">
    <source>
        <dbReference type="EMBL" id="MBS2962745.1"/>
    </source>
</evidence>
<organism evidence="1 2">
    <name type="scientific">Actinocrinis puniceicyclus</name>
    <dbReference type="NCBI Taxonomy" id="977794"/>
    <lineage>
        <taxon>Bacteria</taxon>
        <taxon>Bacillati</taxon>
        <taxon>Actinomycetota</taxon>
        <taxon>Actinomycetes</taxon>
        <taxon>Catenulisporales</taxon>
        <taxon>Actinospicaceae</taxon>
        <taxon>Actinocrinis</taxon>
    </lineage>
</organism>
<protein>
    <submittedName>
        <fullName evidence="1">Cation:proton antiporter</fullName>
    </submittedName>
</protein>
<gene>
    <name evidence="1" type="ORF">KGA66_06800</name>
</gene>
<sequence length="98" mass="10565">MSVSVLSPRFFIAVVVILLVCRLVSWAIGRAGQPPVVGEMIAGVLLGPSLLGAVASDAENEPFPALRRLAIARARRRGPVRRCFSNTLWNPPPTEQTC</sequence>
<name>A0A8J7WNM0_9ACTN</name>
<accession>A0A8J7WNM0</accession>
<comment type="caution">
    <text evidence="1">The sequence shown here is derived from an EMBL/GenBank/DDBJ whole genome shotgun (WGS) entry which is preliminary data.</text>
</comment>
<dbReference type="EMBL" id="JAGSXH010000015">
    <property type="protein sequence ID" value="MBS2962745.1"/>
    <property type="molecule type" value="Genomic_DNA"/>
</dbReference>
<dbReference type="Gene3D" id="1.20.1530.20">
    <property type="match status" value="1"/>
</dbReference>
<dbReference type="Proteomes" id="UP000677913">
    <property type="component" value="Unassembled WGS sequence"/>
</dbReference>
<keyword evidence="2" id="KW-1185">Reference proteome</keyword>
<evidence type="ECO:0000313" key="2">
    <source>
        <dbReference type="Proteomes" id="UP000677913"/>
    </source>
</evidence>
<reference evidence="1" key="1">
    <citation type="submission" date="2021-04" db="EMBL/GenBank/DDBJ databases">
        <title>Genome based classification of Actinospica acidithermotolerans sp. nov., an actinobacterium isolated from an Indonesian hot spring.</title>
        <authorList>
            <person name="Kusuma A.B."/>
            <person name="Putra K.E."/>
            <person name="Nafisah S."/>
            <person name="Loh J."/>
            <person name="Nouioui I."/>
            <person name="Goodfellow M."/>
        </authorList>
    </citation>
    <scope>NUCLEOTIDE SEQUENCE</scope>
    <source>
        <strain evidence="1">DSM 45618</strain>
    </source>
</reference>
<dbReference type="AlphaFoldDB" id="A0A8J7WNM0"/>